<dbReference type="OrthoDB" id="6504753at2"/>
<gene>
    <name evidence="1" type="ORF">SGGMMB4_04503</name>
</gene>
<protein>
    <submittedName>
        <fullName evidence="1">Uncharacterized protein</fullName>
    </submittedName>
</protein>
<evidence type="ECO:0000313" key="2">
    <source>
        <dbReference type="Proteomes" id="UP000245838"/>
    </source>
</evidence>
<dbReference type="Proteomes" id="UP000245838">
    <property type="component" value="Chromosome sggmmb4_Chromosome"/>
</dbReference>
<proteinExistence type="predicted"/>
<dbReference type="RefSeq" id="WP_041867155.1">
    <property type="nucleotide sequence ID" value="NC_007712.1"/>
</dbReference>
<dbReference type="BioCyc" id="SGLO343509:SGP1_RS17385-MONOMER"/>
<dbReference type="EMBL" id="LN854557">
    <property type="protein sequence ID" value="CRL46146.1"/>
    <property type="molecule type" value="Genomic_DNA"/>
</dbReference>
<evidence type="ECO:0000313" key="1">
    <source>
        <dbReference type="EMBL" id="CRL46146.1"/>
    </source>
</evidence>
<accession>A0A193QLU6</accession>
<name>A0A193QLU6_SODGM</name>
<sequence>MAFQRLAWRLQRWGTFLLFLFVVLAALGLFSQGLMSDASTQSPSGNLKLEYDRFAHNTTDTHYVIHVRVNKENAMQIKLAGNIINNFDIKYIQPQPQSSSLNNKILTLN</sequence>
<organism evidence="1 2">
    <name type="scientific">Sodalis glossinidius (strain morsitans)</name>
    <dbReference type="NCBI Taxonomy" id="343509"/>
    <lineage>
        <taxon>Bacteria</taxon>
        <taxon>Pseudomonadati</taxon>
        <taxon>Pseudomonadota</taxon>
        <taxon>Gammaproteobacteria</taxon>
        <taxon>Enterobacterales</taxon>
        <taxon>Bruguierivoracaceae</taxon>
        <taxon>Sodalis</taxon>
    </lineage>
</organism>
<reference evidence="1 2" key="1">
    <citation type="submission" date="2015-05" db="EMBL/GenBank/DDBJ databases">
        <authorList>
            <person name="Goodhead I."/>
        </authorList>
    </citation>
    <scope>NUCLEOTIDE SEQUENCE [LARGE SCALE GENOMIC DNA]</scope>
    <source>
        <strain evidence="2">morsitans</strain>
    </source>
</reference>
<dbReference type="AlphaFoldDB" id="A0A193QLU6"/>